<proteinExistence type="inferred from homology"/>
<feature type="binding site" evidence="17">
    <location>
        <position position="757"/>
    </location>
    <ligand>
        <name>AMP</name>
        <dbReference type="ChEBI" id="CHEBI:456215"/>
    </ligand>
</feature>
<evidence type="ECO:0000256" key="18">
    <source>
        <dbReference type="PIRSR" id="PIRSR623088-3"/>
    </source>
</evidence>
<feature type="region of interest" description="Disordered" evidence="20">
    <location>
        <begin position="1340"/>
        <end position="1360"/>
    </location>
</feature>
<feature type="compositionally biased region" description="Basic and acidic residues" evidence="20">
    <location>
        <begin position="1487"/>
        <end position="1498"/>
    </location>
</feature>
<feature type="region of interest" description="Disordered" evidence="20">
    <location>
        <begin position="475"/>
        <end position="495"/>
    </location>
</feature>
<dbReference type="FunFam" id="2.60.40.1170:FF:000005">
    <property type="entry name" value="SH3-containing GRB2-like protein 3-interacting protein 1 isoform X3"/>
    <property type="match status" value="1"/>
</dbReference>
<dbReference type="Pfam" id="PF00233">
    <property type="entry name" value="PDEase_I"/>
    <property type="match status" value="1"/>
</dbReference>
<dbReference type="GO" id="GO:0007165">
    <property type="term" value="P:signal transduction"/>
    <property type="evidence" value="ECO:0007669"/>
    <property type="project" value="InterPro"/>
</dbReference>
<dbReference type="EC" id="3.1.4.-" evidence="19"/>
<feature type="binding site" evidence="18">
    <location>
        <position position="603"/>
    </location>
    <ligand>
        <name>Zn(2+)</name>
        <dbReference type="ChEBI" id="CHEBI:29105"/>
        <label>1</label>
    </ligand>
</feature>
<evidence type="ECO:0000256" key="13">
    <source>
        <dbReference type="ARBA" id="ARBA00023149"/>
    </source>
</evidence>
<evidence type="ECO:0000256" key="17">
    <source>
        <dbReference type="PIRSR" id="PIRSR623088-2"/>
    </source>
</evidence>
<evidence type="ECO:0000256" key="10">
    <source>
        <dbReference type="ARBA" id="ARBA00022801"/>
    </source>
</evidence>
<feature type="region of interest" description="Disordered" evidence="20">
    <location>
        <begin position="1030"/>
        <end position="1072"/>
    </location>
</feature>
<dbReference type="PRINTS" id="PR00387">
    <property type="entry name" value="PDIESTERASE1"/>
</dbReference>
<comment type="catalytic activity">
    <reaction evidence="15">
        <text>3',5'-cyclic AMP + H2O = AMP + H(+)</text>
        <dbReference type="Rhea" id="RHEA:25277"/>
        <dbReference type="ChEBI" id="CHEBI:15377"/>
        <dbReference type="ChEBI" id="CHEBI:15378"/>
        <dbReference type="ChEBI" id="CHEBI:58165"/>
        <dbReference type="ChEBI" id="CHEBI:456215"/>
        <dbReference type="EC" id="3.1.4.53"/>
    </reaction>
    <physiologicalReaction direction="left-to-right" evidence="15">
        <dbReference type="Rhea" id="RHEA:25278"/>
    </physiologicalReaction>
</comment>
<dbReference type="CDD" id="cd00077">
    <property type="entry name" value="HDc"/>
    <property type="match status" value="1"/>
</dbReference>
<protein>
    <recommendedName>
        <fullName evidence="19">Phosphodiesterase</fullName>
        <ecNumber evidence="19">3.1.4.-</ecNumber>
    </recommendedName>
</protein>
<evidence type="ECO:0000256" key="11">
    <source>
        <dbReference type="ARBA" id="ARBA00022989"/>
    </source>
</evidence>
<comment type="caution">
    <text evidence="24">The sequence shown here is derived from an EMBL/GenBank/DDBJ whole genome shotgun (WGS) entry which is preliminary data.</text>
</comment>
<evidence type="ECO:0000256" key="4">
    <source>
        <dbReference type="ARBA" id="ARBA00005645"/>
    </source>
</evidence>
<keyword evidence="13" id="KW-0114">cAMP</keyword>
<feature type="transmembrane region" description="Helical" evidence="21">
    <location>
        <begin position="81"/>
        <end position="100"/>
    </location>
</feature>
<keyword evidence="9 18" id="KW-0479">Metal-binding</keyword>
<feature type="region of interest" description="Disordered" evidence="20">
    <location>
        <begin position="1222"/>
        <end position="1324"/>
    </location>
</feature>
<feature type="binding site" evidence="18">
    <location>
        <position position="639"/>
    </location>
    <ligand>
        <name>Zn(2+)</name>
        <dbReference type="ChEBI" id="CHEBI:29105"/>
        <label>1</label>
    </ligand>
</feature>
<feature type="compositionally biased region" description="Low complexity" evidence="20">
    <location>
        <begin position="1314"/>
        <end position="1324"/>
    </location>
</feature>
<dbReference type="FunFam" id="1.10.1300.10:FF:000001">
    <property type="entry name" value="Phosphodiesterase"/>
    <property type="match status" value="1"/>
</dbReference>
<dbReference type="SMART" id="SM00471">
    <property type="entry name" value="HDc"/>
    <property type="match status" value="1"/>
</dbReference>
<feature type="compositionally biased region" description="Polar residues" evidence="20">
    <location>
        <begin position="1451"/>
        <end position="1472"/>
    </location>
</feature>
<comment type="similarity">
    <text evidence="4">Belongs to the OB-RGRP/VPS55 family.</text>
</comment>
<dbReference type="GO" id="GO:0005905">
    <property type="term" value="C:clathrin-coated pit"/>
    <property type="evidence" value="ECO:0007669"/>
    <property type="project" value="UniProtKB-SubCell"/>
</dbReference>
<evidence type="ECO:0000256" key="15">
    <source>
        <dbReference type="ARBA" id="ARBA00033681"/>
    </source>
</evidence>
<keyword evidence="7" id="KW-0254">Endocytosis</keyword>
<dbReference type="GO" id="GO:0004115">
    <property type="term" value="F:3',5'-cyclic-AMP phosphodiesterase activity"/>
    <property type="evidence" value="ECO:0007669"/>
    <property type="project" value="UniProtKB-EC"/>
</dbReference>
<evidence type="ECO:0000259" key="22">
    <source>
        <dbReference type="PROSITE" id="PS51072"/>
    </source>
</evidence>
<evidence type="ECO:0000256" key="14">
    <source>
        <dbReference type="ARBA" id="ARBA00023176"/>
    </source>
</evidence>
<dbReference type="PROSITE" id="PS51845">
    <property type="entry name" value="PDEASE_I_2"/>
    <property type="match status" value="1"/>
</dbReference>
<dbReference type="InterPro" id="IPR023174">
    <property type="entry name" value="PDEase_CS"/>
</dbReference>
<keyword evidence="12 21" id="KW-0472">Membrane</keyword>
<feature type="binding site" evidence="17">
    <location>
        <begin position="599"/>
        <end position="603"/>
    </location>
    <ligand>
        <name>AMP</name>
        <dbReference type="ChEBI" id="CHEBI:456215"/>
    </ligand>
</feature>
<dbReference type="EMBL" id="VCAZ01000032">
    <property type="protein sequence ID" value="TSL47704.1"/>
    <property type="molecule type" value="Genomic_DNA"/>
</dbReference>
<dbReference type="InterPro" id="IPR003607">
    <property type="entry name" value="HD/PDEase_dom"/>
</dbReference>
<feature type="compositionally biased region" description="Low complexity" evidence="20">
    <location>
        <begin position="1234"/>
        <end position="1248"/>
    </location>
</feature>
<keyword evidence="11 21" id="KW-1133">Transmembrane helix</keyword>
<evidence type="ECO:0000256" key="8">
    <source>
        <dbReference type="ARBA" id="ARBA00022692"/>
    </source>
</evidence>
<feature type="compositionally biased region" description="Basic and acidic residues" evidence="20">
    <location>
        <begin position="369"/>
        <end position="382"/>
    </location>
</feature>
<evidence type="ECO:0000259" key="23">
    <source>
        <dbReference type="PROSITE" id="PS51845"/>
    </source>
</evidence>
<feature type="binding site" evidence="18">
    <location>
        <position position="640"/>
    </location>
    <ligand>
        <name>Zn(2+)</name>
        <dbReference type="ChEBI" id="CHEBI:29105"/>
        <label>1</label>
    </ligand>
</feature>
<name>A0A556TZT2_BAGYA</name>
<organism evidence="24 25">
    <name type="scientific">Bagarius yarrelli</name>
    <name type="common">Goonch</name>
    <name type="synonym">Bagrus yarrelli</name>
    <dbReference type="NCBI Taxonomy" id="175774"/>
    <lineage>
        <taxon>Eukaryota</taxon>
        <taxon>Metazoa</taxon>
        <taxon>Chordata</taxon>
        <taxon>Craniata</taxon>
        <taxon>Vertebrata</taxon>
        <taxon>Euteleostomi</taxon>
        <taxon>Actinopterygii</taxon>
        <taxon>Neopterygii</taxon>
        <taxon>Teleostei</taxon>
        <taxon>Ostariophysi</taxon>
        <taxon>Siluriformes</taxon>
        <taxon>Sisoridae</taxon>
        <taxon>Sisorinae</taxon>
        <taxon>Bagarius</taxon>
    </lineage>
</organism>
<feature type="region of interest" description="Disordered" evidence="20">
    <location>
        <begin position="346"/>
        <end position="390"/>
    </location>
</feature>
<keyword evidence="10 19" id="KW-0378">Hydrolase</keyword>
<comment type="cofactor">
    <cofactor evidence="19">
        <name>a divalent metal cation</name>
        <dbReference type="ChEBI" id="CHEBI:60240"/>
    </cofactor>
    <text evidence="19">Binds 2 divalent metal cations per subunit. Site 1 may preferentially bind zinc ions, while site 2 has a preference for magnesium and/or manganese ions.</text>
</comment>
<reference evidence="24 25" key="1">
    <citation type="journal article" date="2019" name="Genome Biol. Evol.">
        <title>Whole-Genome Sequencing of the Giant Devil Catfish, Bagarius yarrelli.</title>
        <authorList>
            <person name="Jiang W."/>
            <person name="Lv Y."/>
            <person name="Cheng L."/>
            <person name="Yang K."/>
            <person name="Chao B."/>
            <person name="Wang X."/>
            <person name="Li Y."/>
            <person name="Pan X."/>
            <person name="You X."/>
            <person name="Zhang Y."/>
            <person name="Yang J."/>
            <person name="Li J."/>
            <person name="Zhang X."/>
            <person name="Liu S."/>
            <person name="Sun C."/>
            <person name="Yang J."/>
            <person name="Shi Q."/>
        </authorList>
    </citation>
    <scope>NUCLEOTIDE SEQUENCE [LARGE SCALE GENOMIC DNA]</scope>
    <source>
        <strain evidence="24">JWS20170419001</strain>
        <tissue evidence="24">Muscle</tissue>
    </source>
</reference>
<evidence type="ECO:0000256" key="7">
    <source>
        <dbReference type="ARBA" id="ARBA00022583"/>
    </source>
</evidence>
<dbReference type="Pfam" id="PF04133">
    <property type="entry name" value="Vps55"/>
    <property type="match status" value="1"/>
</dbReference>
<feature type="region of interest" description="Disordered" evidence="20">
    <location>
        <begin position="173"/>
        <end position="229"/>
    </location>
</feature>
<evidence type="ECO:0000256" key="3">
    <source>
        <dbReference type="ARBA" id="ARBA00004703"/>
    </source>
</evidence>
<dbReference type="UniPathway" id="UPA00762">
    <property type="reaction ID" value="UER00747"/>
</dbReference>
<evidence type="ECO:0000256" key="16">
    <source>
        <dbReference type="PIRSR" id="PIRSR623088-1"/>
    </source>
</evidence>
<keyword evidence="14" id="KW-0168">Coated pit</keyword>
<keyword evidence="25" id="KW-1185">Reference proteome</keyword>
<feature type="compositionally biased region" description="Low complexity" evidence="20">
    <location>
        <begin position="1527"/>
        <end position="1554"/>
    </location>
</feature>
<feature type="domain" description="PDEase" evidence="23">
    <location>
        <begin position="523"/>
        <end position="852"/>
    </location>
</feature>
<dbReference type="PROSITE" id="PS51072">
    <property type="entry name" value="MHD"/>
    <property type="match status" value="1"/>
</dbReference>
<evidence type="ECO:0000256" key="12">
    <source>
        <dbReference type="ARBA" id="ARBA00023136"/>
    </source>
</evidence>
<dbReference type="GO" id="GO:0046872">
    <property type="term" value="F:metal ion binding"/>
    <property type="evidence" value="ECO:0007669"/>
    <property type="project" value="UniProtKB-KW"/>
</dbReference>
<dbReference type="OrthoDB" id="189220at2759"/>
<dbReference type="Gene3D" id="1.10.1300.10">
    <property type="entry name" value="3'5'-cyclic nucleotide phosphodiesterase, catalytic domain"/>
    <property type="match status" value="1"/>
</dbReference>
<dbReference type="PROSITE" id="PS00126">
    <property type="entry name" value="PDEASE_I_1"/>
    <property type="match status" value="1"/>
</dbReference>
<evidence type="ECO:0000313" key="24">
    <source>
        <dbReference type="EMBL" id="TSL47704.1"/>
    </source>
</evidence>
<sequence>MFTPRSEERRRRRNRCLPLVSLSFSGALGLTFLLLSCALEQFGVYWPLFVLIFYVISPLPYFIATRYGDDTDSSSNTCRELAHFLTTGIVISAFGLPVVLARKEVRTEEEEKWRRMRKSHSVLTVTPEDDNKELPPCTGATLGSELRRCSRRHSGTPILPPLSWRLAERTRSPEEDLMSRPTSLPFIDPPRIDITPVPPERAMDLGQDSDQSSRRPKVQISVDSGSQETLAPSAFRKTTVKKTMRQRRRFTVAVSHSCLEGENGPSSPVELQVSPSSALLLPHGQRRESFLYRSDSDYELSPKSTSRNSSIVGELHGEDLIVTPFAQVLASLRTVRSNFSVLTNVPAPPSRRSPVSMQPPLNRAALTDGVREKRGGEEEPRGGVRTSQSEVNQPGLCLTHFLACVKVNECQARDFLHATMGLFYAEKAKKFSEKGWSEFKRMLNRELTHLSEMSRSGNQVSEFISNTFLDKQNELEILSPPSKSRDRKRKQQHQPLMTQISGMKKVTHGPGISSSCSVARFGVKTDLEDLLAKDLENINKWGLNIFRIAEHSHQRPLTCVMYAIFQERDLMKTFKIPMNTFVTYMMTLEDHYHSDVAYHNSLHAADVAQSTHILLSTPALEAVFTDLEILAAIFAAAIHDVDHPGVSNQFLINTNSELALMYNDESVLENHHLAVGFKLLQGENCDIFQNLSKKQRQTLRRMVIDMVLATDMSKHMSLLADLKTMVETKKVTSSGVLLLDNYTDRIQVLRNMVHCADLSNPTKPLDLYRQWTDRIMDEFFHQGDRERERGMEISPMCDKHTASVEKSQVGFIDYVVHPLWETWADLVHPDAQDILDTLEENRNWYHSMIPQSPSPPFYEPEEDKFQFELTLDGEDSDNIHHEGSLETNDTDMAVASSPAETQYFFSLPKFISAGFTNNQVSDLTYIKVFIEQLNLLKRLHLQLPHPRHRYRYHHHCDAERLLVGADGGDGVYGCCLSSFTGGEEDRRKRGENRRKTGRKSCSLSDSCACGMRSCCNHDGSIVKGVCERADNSGQVSPGLKKRTRKAFGLRRKEKDTDSTGSPEKDKSKKANGAPNGFYGEIDWDRYVSNALSITLLIPLMWMTKATASDPEIKEEISFHCVIRAVAYTSGSVLWHIIKDPVNMDIQKHSKLVFLNGAPPPAKAKTFFSSSESEGEDEPGKKFKIKIKPLAPDNGTVSTVDELKASVGTLAISTSPLCPLKRTISSEEIARPRRSTPTPTLTPGPGSDTPSKRLSDNASAFFGPPFEANLQAQNSEAEQELWCPSTPGNTSPLNRRFPTGAPPPLPPKNFPATPPSYRSSSLESSGYYSVVPSVRGEGSSSIYQDILSDPTGAPALPDMDSVFAPLDTTKTVSEMLQSNWVSFTGGTAVRPPPPDEPAPSPPISSSSEDTPPTSPPTSSPPPLHPIPPPESPPPPPPESSPDSLSPDDLAQPQHSTFHLQESNFSIISPTLSSPGMPLLPTVPPPLGPRDEARKTPDIFGLREDIILPKDTGIGTLCCTPPPLPPLTYRSVAVSPAPGSRPSSPARPSTPLSTGGPIPPLPPRPSSRPKLPPGKPNLSDLTWPFSAAVHSWSPPPFAPLARAESSSSISSITSLSAASTPTLGREFNLSVSVCSRGPSPLTMGPQDTLPVAAAFTETISAYFKGADPSKCVVKITGEMVLSFPAGITRHFSNQPNPPLLTFTISHYSCLEQVLPNPQLLCCDHMPAVSDCKEFRVNMPNLMTHLKKVADQRPQATYYNVDMLKYQVSTRGIHSTPLNLALSWRGDSNSTDLRIDYKYNAEAMPNPTPLTNIHFLVPVDGSVSKLQAMLPPATWNPETQKILWKISELSHKSENGGVGALLCRFQLAEGPSKPSQLAVQFTSEGSTLSGCDFQLMGSGYRLSLVKKRFSTGV</sequence>
<dbReference type="InterPro" id="IPR002073">
    <property type="entry name" value="PDEase_catalytic_dom"/>
</dbReference>
<dbReference type="SUPFAM" id="SSF109604">
    <property type="entry name" value="HD-domain/PDEase-like"/>
    <property type="match status" value="1"/>
</dbReference>
<evidence type="ECO:0000256" key="1">
    <source>
        <dbReference type="ARBA" id="ARBA00004141"/>
    </source>
</evidence>
<feature type="region of interest" description="Disordered" evidence="20">
    <location>
        <begin position="981"/>
        <end position="1004"/>
    </location>
</feature>
<evidence type="ECO:0000256" key="19">
    <source>
        <dbReference type="RuleBase" id="RU363067"/>
    </source>
</evidence>
<evidence type="ECO:0000256" key="2">
    <source>
        <dbReference type="ARBA" id="ARBA00004283"/>
    </source>
</evidence>
<evidence type="ECO:0000313" key="25">
    <source>
        <dbReference type="Proteomes" id="UP000319801"/>
    </source>
</evidence>
<feature type="compositionally biased region" description="Basic residues" evidence="20">
    <location>
        <begin position="1039"/>
        <end position="1049"/>
    </location>
</feature>
<dbReference type="InterPro" id="IPR018808">
    <property type="entry name" value="Muniscin_C"/>
</dbReference>
<feature type="compositionally biased region" description="Pro residues" evidence="20">
    <location>
        <begin position="1389"/>
        <end position="1401"/>
    </location>
</feature>
<evidence type="ECO:0000256" key="9">
    <source>
        <dbReference type="ARBA" id="ARBA00022723"/>
    </source>
</evidence>
<feature type="compositionally biased region" description="Basic and acidic residues" evidence="20">
    <location>
        <begin position="1050"/>
        <end position="1068"/>
    </location>
</feature>
<keyword evidence="6" id="KW-0597">Phosphoprotein</keyword>
<feature type="compositionally biased region" description="Pro residues" evidence="20">
    <location>
        <begin position="1411"/>
        <end position="1438"/>
    </location>
</feature>
<feature type="compositionally biased region" description="Pro residues" evidence="20">
    <location>
        <begin position="1299"/>
        <end position="1313"/>
    </location>
</feature>
<feature type="region of interest" description="Disordered" evidence="20">
    <location>
        <begin position="1527"/>
        <end position="1576"/>
    </location>
</feature>
<feature type="binding site" evidence="18">
    <location>
        <position position="640"/>
    </location>
    <ligand>
        <name>Zn(2+)</name>
        <dbReference type="ChEBI" id="CHEBI:29105"/>
        <label>2</label>
    </ligand>
</feature>
<feature type="compositionally biased region" description="Pro residues" evidence="20">
    <location>
        <begin position="1555"/>
        <end position="1573"/>
    </location>
</feature>
<keyword evidence="8 21" id="KW-0812">Transmembrane</keyword>
<dbReference type="Pfam" id="PF18100">
    <property type="entry name" value="PDE4_UCR"/>
    <property type="match status" value="2"/>
</dbReference>
<dbReference type="InterPro" id="IPR028565">
    <property type="entry name" value="MHD"/>
</dbReference>
<dbReference type="Pfam" id="PF10291">
    <property type="entry name" value="muHD"/>
    <property type="match status" value="1"/>
</dbReference>
<dbReference type="InterPro" id="IPR040844">
    <property type="entry name" value="PDE4_UCR"/>
</dbReference>
<evidence type="ECO:0000256" key="6">
    <source>
        <dbReference type="ARBA" id="ARBA00022553"/>
    </source>
</evidence>
<dbReference type="GO" id="GO:0006198">
    <property type="term" value="P:cAMP catabolic process"/>
    <property type="evidence" value="ECO:0007669"/>
    <property type="project" value="UniProtKB-UniPathway"/>
</dbReference>
<accession>A0A556TZT2</accession>
<feature type="transmembrane region" description="Helical" evidence="21">
    <location>
        <begin position="48"/>
        <end position="69"/>
    </location>
</feature>
<feature type="compositionally biased region" description="Basic residues" evidence="20">
    <location>
        <begin position="989"/>
        <end position="998"/>
    </location>
</feature>
<dbReference type="InterPro" id="IPR036971">
    <property type="entry name" value="PDEase_catalytic_dom_sf"/>
</dbReference>
<gene>
    <name evidence="24" type="ORF">Baya_7285</name>
</gene>
<comment type="similarity">
    <text evidence="5">Belongs to the cyclic nucleotide phosphodiesterase family. PDE4 subfamily.</text>
</comment>
<dbReference type="PANTHER" id="PTHR11347">
    <property type="entry name" value="CYCLIC NUCLEOTIDE PHOSPHODIESTERASE"/>
    <property type="match status" value="1"/>
</dbReference>
<feature type="binding site" evidence="17">
    <location>
        <position position="640"/>
    </location>
    <ligand>
        <name>AMP</name>
        <dbReference type="ChEBI" id="CHEBI:456215"/>
    </ligand>
</feature>
<dbReference type="InterPro" id="IPR007262">
    <property type="entry name" value="Vps55/LEPROT"/>
</dbReference>
<feature type="binding site" evidence="17">
    <location>
        <position position="808"/>
    </location>
    <ligand>
        <name>AMP</name>
        <dbReference type="ChEBI" id="CHEBI:456215"/>
    </ligand>
</feature>
<feature type="active site" description="Proton donor" evidence="16">
    <location>
        <position position="599"/>
    </location>
</feature>
<dbReference type="GO" id="GO:0006897">
    <property type="term" value="P:endocytosis"/>
    <property type="evidence" value="ECO:0007669"/>
    <property type="project" value="UniProtKB-KW"/>
</dbReference>
<dbReference type="Proteomes" id="UP000319801">
    <property type="component" value="Unassembled WGS sequence"/>
</dbReference>
<comment type="pathway">
    <text evidence="3">Purine metabolism; 3',5'-cyclic AMP degradation; AMP from 3',5'-cyclic AMP: step 1/1.</text>
</comment>
<comment type="subcellular location">
    <subcellularLocation>
        <location evidence="2">Membrane</location>
        <location evidence="2">Clathrin-coated pit</location>
        <topology evidence="2">Peripheral membrane protein</topology>
        <orientation evidence="2">Cytoplasmic side</orientation>
    </subcellularLocation>
    <subcellularLocation>
        <location evidence="1">Membrane</location>
        <topology evidence="1">Multi-pass membrane protein</topology>
    </subcellularLocation>
</comment>
<evidence type="ECO:0000256" key="5">
    <source>
        <dbReference type="ARBA" id="ARBA00009517"/>
    </source>
</evidence>
<feature type="domain" description="MHD" evidence="22">
    <location>
        <begin position="1646"/>
        <end position="1910"/>
    </location>
</feature>
<feature type="binding site" evidence="18">
    <location>
        <position position="757"/>
    </location>
    <ligand>
        <name>Zn(2+)</name>
        <dbReference type="ChEBI" id="CHEBI:29105"/>
        <label>1</label>
    </ligand>
</feature>
<dbReference type="InterPro" id="IPR023088">
    <property type="entry name" value="PDEase"/>
</dbReference>
<evidence type="ECO:0000256" key="20">
    <source>
        <dbReference type="SAM" id="MobiDB-lite"/>
    </source>
</evidence>
<evidence type="ECO:0000256" key="21">
    <source>
        <dbReference type="SAM" id="Phobius"/>
    </source>
</evidence>
<feature type="region of interest" description="Disordered" evidence="20">
    <location>
        <begin position="1382"/>
        <end position="1498"/>
    </location>
</feature>